<sequence>MDKCISDHKVIVFELPYSKPKLLKRTITCRKKNIDNRALSTDIQRAAEDMKNDYNTNLVDTYNRKLKQLLNIHAPLRTRIVTDRPSAPWMTSHIKELKTERRRAERKWRSTNLCIHKEIYRDLNRKLKNAIETAKKYFYCHKIEECVTSKALYNVAKTLSGKGGSSSPVKKEDVMKIINTSPKSCCLDPIPTPLLVIHLEHLIEPITTMINQSLLSGIVP</sequence>
<keyword evidence="1" id="KW-0347">Helicase</keyword>
<keyword evidence="2" id="KW-1185">Reference proteome</keyword>
<dbReference type="EMBL" id="BMAT01008127">
    <property type="protein sequence ID" value="GFR78388.1"/>
    <property type="molecule type" value="Genomic_DNA"/>
</dbReference>
<protein>
    <submittedName>
        <fullName evidence="1">ATP-dependent DNA helicase</fullName>
    </submittedName>
</protein>
<dbReference type="PANTHER" id="PTHR46670">
    <property type="entry name" value="ENDO/EXONUCLEASE/PHOSPHATASE DOMAIN-CONTAINING PROTEIN"/>
    <property type="match status" value="1"/>
</dbReference>
<proteinExistence type="predicted"/>
<name>A0AAV4FYH8_9GAST</name>
<reference evidence="1 2" key="1">
    <citation type="journal article" date="2021" name="Elife">
        <title>Chloroplast acquisition without the gene transfer in kleptoplastic sea slugs, Plakobranchus ocellatus.</title>
        <authorList>
            <person name="Maeda T."/>
            <person name="Takahashi S."/>
            <person name="Yoshida T."/>
            <person name="Shimamura S."/>
            <person name="Takaki Y."/>
            <person name="Nagai Y."/>
            <person name="Toyoda A."/>
            <person name="Suzuki Y."/>
            <person name="Arimoto A."/>
            <person name="Ishii H."/>
            <person name="Satoh N."/>
            <person name="Nishiyama T."/>
            <person name="Hasebe M."/>
            <person name="Maruyama T."/>
            <person name="Minagawa J."/>
            <person name="Obokata J."/>
            <person name="Shigenobu S."/>
        </authorList>
    </citation>
    <scope>NUCLEOTIDE SEQUENCE [LARGE SCALE GENOMIC DNA]</scope>
</reference>
<dbReference type="AlphaFoldDB" id="A0AAV4FYH8"/>
<gene>
    <name evidence="1" type="ORF">ElyMa_003992800</name>
</gene>
<keyword evidence="1" id="KW-0547">Nucleotide-binding</keyword>
<comment type="caution">
    <text evidence="1">The sequence shown here is derived from an EMBL/GenBank/DDBJ whole genome shotgun (WGS) entry which is preliminary data.</text>
</comment>
<keyword evidence="1" id="KW-0378">Hydrolase</keyword>
<dbReference type="PANTHER" id="PTHR46670:SF3">
    <property type="entry name" value="ENDONUCLEASE_EXONUCLEASE_PHOSPHATASE DOMAIN-CONTAINING PROTEIN"/>
    <property type="match status" value="1"/>
</dbReference>
<evidence type="ECO:0000313" key="1">
    <source>
        <dbReference type="EMBL" id="GFR78388.1"/>
    </source>
</evidence>
<evidence type="ECO:0000313" key="2">
    <source>
        <dbReference type="Proteomes" id="UP000762676"/>
    </source>
</evidence>
<keyword evidence="1" id="KW-0067">ATP-binding</keyword>
<accession>A0AAV4FYH8</accession>
<dbReference type="GO" id="GO:0004386">
    <property type="term" value="F:helicase activity"/>
    <property type="evidence" value="ECO:0007669"/>
    <property type="project" value="UniProtKB-KW"/>
</dbReference>
<feature type="non-terminal residue" evidence="1">
    <location>
        <position position="220"/>
    </location>
</feature>
<organism evidence="1 2">
    <name type="scientific">Elysia marginata</name>
    <dbReference type="NCBI Taxonomy" id="1093978"/>
    <lineage>
        <taxon>Eukaryota</taxon>
        <taxon>Metazoa</taxon>
        <taxon>Spiralia</taxon>
        <taxon>Lophotrochozoa</taxon>
        <taxon>Mollusca</taxon>
        <taxon>Gastropoda</taxon>
        <taxon>Heterobranchia</taxon>
        <taxon>Euthyneura</taxon>
        <taxon>Panpulmonata</taxon>
        <taxon>Sacoglossa</taxon>
        <taxon>Placobranchoidea</taxon>
        <taxon>Plakobranchidae</taxon>
        <taxon>Elysia</taxon>
    </lineage>
</organism>
<dbReference type="Proteomes" id="UP000762676">
    <property type="component" value="Unassembled WGS sequence"/>
</dbReference>